<dbReference type="InterPro" id="IPR027417">
    <property type="entry name" value="P-loop_NTPase"/>
</dbReference>
<dbReference type="InterPro" id="IPR022486">
    <property type="entry name" value="PPK2_PA0141"/>
</dbReference>
<dbReference type="SUPFAM" id="SSF52540">
    <property type="entry name" value="P-loop containing nucleoside triphosphate hydrolases"/>
    <property type="match status" value="1"/>
</dbReference>
<dbReference type="PANTHER" id="PTHR34383">
    <property type="entry name" value="POLYPHOSPHATE:AMP PHOSPHOTRANSFERASE-RELATED"/>
    <property type="match status" value="1"/>
</dbReference>
<comment type="function">
    <text evidence="4">Uses inorganic polyphosphate (polyP) as a donor to convert GDP to GTP or ADP to ATP.</text>
</comment>
<dbReference type="PIRSF" id="PIRSF028756">
    <property type="entry name" value="PPK2_prd"/>
    <property type="match status" value="1"/>
</dbReference>
<accession>A0A2P8F6N1</accession>
<dbReference type="GO" id="GO:0008976">
    <property type="term" value="F:polyphosphate kinase activity"/>
    <property type="evidence" value="ECO:0007669"/>
    <property type="project" value="UniProtKB-UniRule"/>
</dbReference>
<gene>
    <name evidence="6" type="ORF">CLV88_11846</name>
</gene>
<evidence type="ECO:0000259" key="5">
    <source>
        <dbReference type="Pfam" id="PF03976"/>
    </source>
</evidence>
<comment type="subunit">
    <text evidence="4">Homotetramer.</text>
</comment>
<dbReference type="GO" id="GO:0006793">
    <property type="term" value="P:phosphorus metabolic process"/>
    <property type="evidence" value="ECO:0007669"/>
    <property type="project" value="InterPro"/>
</dbReference>
<evidence type="ECO:0000256" key="1">
    <source>
        <dbReference type="ARBA" id="ARBA00009924"/>
    </source>
</evidence>
<keyword evidence="3 4" id="KW-0418">Kinase</keyword>
<dbReference type="InterPro" id="IPR016898">
    <property type="entry name" value="Polyphosphate_phosphotransfera"/>
</dbReference>
<evidence type="ECO:0000256" key="4">
    <source>
        <dbReference type="RuleBase" id="RU369062"/>
    </source>
</evidence>
<dbReference type="Gene3D" id="3.40.50.300">
    <property type="entry name" value="P-loop containing nucleotide triphosphate hydrolases"/>
    <property type="match status" value="1"/>
</dbReference>
<protein>
    <recommendedName>
        <fullName evidence="4">ADP/GDP-polyphosphate phosphotransferase</fullName>
        <ecNumber evidence="4">2.7.4.-</ecNumber>
    </recommendedName>
    <alternativeName>
        <fullName evidence="4">Polyphosphate kinase PPK2</fullName>
    </alternativeName>
</protein>
<proteinExistence type="inferred from homology"/>
<dbReference type="EMBL" id="PYGJ01000018">
    <property type="protein sequence ID" value="PSL17371.1"/>
    <property type="molecule type" value="Genomic_DNA"/>
</dbReference>
<sequence>MELPFDGAISAYAQNEAPADIRNAITRADKKDILDPSFPHSERLNRKAYEAELRAIQIELVKAQYWVKATNARVAIVFEGRDAAGKGGTIKRFRENLNPRGARVVALSKPTEAEQTQWYFQRYVDHLPSGGEMVFYDRSWYNRGVVEKVFGFCDDDQRARFFHQVSPFEETLVNDGIYLFKFWMNVGRAEQLRRFLSRERDPLKQWKLSWIDVEGLKRWGPYTYAIRETLSRSHTPAAPWTIVRSDDKRRARLNAMRTVLHGLEYDGKDEKAIGQIDPSVCGGPEIWNA</sequence>
<dbReference type="Proteomes" id="UP000240418">
    <property type="component" value="Unassembled WGS sequence"/>
</dbReference>
<dbReference type="OrthoDB" id="9775224at2"/>
<dbReference type="AlphaFoldDB" id="A0A2P8F6N1"/>
<name>A0A2P8F6N1_9RHOB</name>
<evidence type="ECO:0000256" key="2">
    <source>
        <dbReference type="ARBA" id="ARBA00022679"/>
    </source>
</evidence>
<comment type="similarity">
    <text evidence="1 4">Belongs to the polyphosphate kinase 2 (PPK2) family. Class I subfamily.</text>
</comment>
<evidence type="ECO:0000256" key="3">
    <source>
        <dbReference type="ARBA" id="ARBA00022777"/>
    </source>
</evidence>
<keyword evidence="2 4" id="KW-0808">Transferase</keyword>
<reference evidence="6 7" key="1">
    <citation type="submission" date="2018-03" db="EMBL/GenBank/DDBJ databases">
        <title>Genomic Encyclopedia of Archaeal and Bacterial Type Strains, Phase II (KMG-II): from individual species to whole genera.</title>
        <authorList>
            <person name="Goeker M."/>
        </authorList>
    </citation>
    <scope>NUCLEOTIDE SEQUENCE [LARGE SCALE GENOMIC DNA]</scope>
    <source>
        <strain evidence="6 7">DSM 100673</strain>
    </source>
</reference>
<evidence type="ECO:0000313" key="7">
    <source>
        <dbReference type="Proteomes" id="UP000240418"/>
    </source>
</evidence>
<dbReference type="InterPro" id="IPR022488">
    <property type="entry name" value="PPK2-related"/>
</dbReference>
<dbReference type="PANTHER" id="PTHR34383:SF1">
    <property type="entry name" value="ADP-POLYPHOSPHATE PHOSPHOTRANSFERASE"/>
    <property type="match status" value="1"/>
</dbReference>
<organism evidence="6 7">
    <name type="scientific">Shimia abyssi</name>
    <dbReference type="NCBI Taxonomy" id="1662395"/>
    <lineage>
        <taxon>Bacteria</taxon>
        <taxon>Pseudomonadati</taxon>
        <taxon>Pseudomonadota</taxon>
        <taxon>Alphaproteobacteria</taxon>
        <taxon>Rhodobacterales</taxon>
        <taxon>Roseobacteraceae</taxon>
    </lineage>
</organism>
<dbReference type="NCBIfam" id="TIGR03707">
    <property type="entry name" value="PPK2_P_aer"/>
    <property type="match status" value="1"/>
</dbReference>
<dbReference type="EC" id="2.7.4.-" evidence="4"/>
<comment type="caution">
    <text evidence="6">The sequence shown here is derived from an EMBL/GenBank/DDBJ whole genome shotgun (WGS) entry which is preliminary data.</text>
</comment>
<dbReference type="Pfam" id="PF03976">
    <property type="entry name" value="PPK2"/>
    <property type="match status" value="1"/>
</dbReference>
<feature type="domain" description="Polyphosphate kinase-2-related" evidence="5">
    <location>
        <begin position="44"/>
        <end position="270"/>
    </location>
</feature>
<keyword evidence="7" id="KW-1185">Reference proteome</keyword>
<evidence type="ECO:0000313" key="6">
    <source>
        <dbReference type="EMBL" id="PSL17371.1"/>
    </source>
</evidence>
<dbReference type="RefSeq" id="WP_106610088.1">
    <property type="nucleotide sequence ID" value="NZ_PYGJ01000018.1"/>
</dbReference>